<feature type="compositionally biased region" description="Polar residues" evidence="1">
    <location>
        <begin position="193"/>
        <end position="211"/>
    </location>
</feature>
<proteinExistence type="predicted"/>
<name>A0A5N6ZJ53_9EURO</name>
<organism evidence="2 3">
    <name type="scientific">Aspergillus coremiiformis</name>
    <dbReference type="NCBI Taxonomy" id="138285"/>
    <lineage>
        <taxon>Eukaryota</taxon>
        <taxon>Fungi</taxon>
        <taxon>Dikarya</taxon>
        <taxon>Ascomycota</taxon>
        <taxon>Pezizomycotina</taxon>
        <taxon>Eurotiomycetes</taxon>
        <taxon>Eurotiomycetidae</taxon>
        <taxon>Eurotiales</taxon>
        <taxon>Aspergillaceae</taxon>
        <taxon>Aspergillus</taxon>
        <taxon>Aspergillus subgen. Circumdati</taxon>
    </lineage>
</organism>
<gene>
    <name evidence="2" type="ORF">BDV28DRAFT_144735</name>
</gene>
<keyword evidence="3" id="KW-1185">Reference proteome</keyword>
<dbReference type="Proteomes" id="UP000327118">
    <property type="component" value="Unassembled WGS sequence"/>
</dbReference>
<dbReference type="EMBL" id="ML739034">
    <property type="protein sequence ID" value="KAE8356819.1"/>
    <property type="molecule type" value="Genomic_DNA"/>
</dbReference>
<evidence type="ECO:0000256" key="1">
    <source>
        <dbReference type="SAM" id="MobiDB-lite"/>
    </source>
</evidence>
<accession>A0A5N6ZJ53</accession>
<dbReference type="AlphaFoldDB" id="A0A5N6ZJ53"/>
<feature type="region of interest" description="Disordered" evidence="1">
    <location>
        <begin position="193"/>
        <end position="212"/>
    </location>
</feature>
<reference evidence="3" key="1">
    <citation type="submission" date="2019-04" db="EMBL/GenBank/DDBJ databases">
        <title>Friends and foes A comparative genomics studyof 23 Aspergillus species from section Flavi.</title>
        <authorList>
            <consortium name="DOE Joint Genome Institute"/>
            <person name="Kjaerbolling I."/>
            <person name="Vesth T."/>
            <person name="Frisvad J.C."/>
            <person name="Nybo J.L."/>
            <person name="Theobald S."/>
            <person name="Kildgaard S."/>
            <person name="Isbrandt T."/>
            <person name="Kuo A."/>
            <person name="Sato A."/>
            <person name="Lyhne E.K."/>
            <person name="Kogle M.E."/>
            <person name="Wiebenga A."/>
            <person name="Kun R.S."/>
            <person name="Lubbers R.J."/>
            <person name="Makela M.R."/>
            <person name="Barry K."/>
            <person name="Chovatia M."/>
            <person name="Clum A."/>
            <person name="Daum C."/>
            <person name="Haridas S."/>
            <person name="He G."/>
            <person name="LaButti K."/>
            <person name="Lipzen A."/>
            <person name="Mondo S."/>
            <person name="Riley R."/>
            <person name="Salamov A."/>
            <person name="Simmons B.A."/>
            <person name="Magnuson J.K."/>
            <person name="Henrissat B."/>
            <person name="Mortensen U.H."/>
            <person name="Larsen T.O."/>
            <person name="Devries R.P."/>
            <person name="Grigoriev I.V."/>
            <person name="Machida M."/>
            <person name="Baker S.E."/>
            <person name="Andersen M.R."/>
        </authorList>
    </citation>
    <scope>NUCLEOTIDE SEQUENCE [LARGE SCALE GENOMIC DNA]</scope>
    <source>
        <strain evidence="3">CBS 553.77</strain>
    </source>
</reference>
<sequence>MSVITYPDETSGGTVTSYLPPTPPWPSNPRCSDIFHSYNNIPLVAFDALDDQKYGSRVNCIPAEAKLWAKQPLRKDYTLYQLGPFSCPTHFPVVSTLVQDLSSTLSICCPSGYEFQTNAAATDPCLSAVQSGATLTYTYLVSNGYIQATTTIKGVSNVAAFPIRGWNIDLPGPSTVYTSSGATVTVTGIFTPTSSELPHSPDQPNQGNGMSTGAKAGLGVGISLIAFRSGYGCALSPTKAACKGQ</sequence>
<protein>
    <submittedName>
        <fullName evidence="2">Uncharacterized protein</fullName>
    </submittedName>
</protein>
<evidence type="ECO:0000313" key="2">
    <source>
        <dbReference type="EMBL" id="KAE8356819.1"/>
    </source>
</evidence>
<dbReference type="OrthoDB" id="4497263at2759"/>
<evidence type="ECO:0000313" key="3">
    <source>
        <dbReference type="Proteomes" id="UP000327118"/>
    </source>
</evidence>